<proteinExistence type="predicted"/>
<evidence type="ECO:0000256" key="2">
    <source>
        <dbReference type="SAM" id="Phobius"/>
    </source>
</evidence>
<feature type="compositionally biased region" description="Pro residues" evidence="1">
    <location>
        <begin position="1"/>
        <end position="11"/>
    </location>
</feature>
<dbReference type="OrthoDB" id="3153758at2759"/>
<reference evidence="3 4" key="1">
    <citation type="submission" date="2016-03" db="EMBL/GenBank/DDBJ databases">
        <title>Comparative genomics of the ectomycorrhizal sister species Rhizopogon vinicolor and Rhizopogon vesiculosus (Basidiomycota: Boletales) reveals a divergence of the mating type B locus.</title>
        <authorList>
            <person name="Mujic A.B."/>
            <person name="Kuo A."/>
            <person name="Tritt A."/>
            <person name="Lipzen A."/>
            <person name="Chen C."/>
            <person name="Johnson J."/>
            <person name="Sharma A."/>
            <person name="Barry K."/>
            <person name="Grigoriev I.V."/>
            <person name="Spatafora J.W."/>
        </authorList>
    </citation>
    <scope>NUCLEOTIDE SEQUENCE [LARGE SCALE GENOMIC DNA]</scope>
    <source>
        <strain evidence="3 4">AM-OR11-056</strain>
    </source>
</reference>
<feature type="region of interest" description="Disordered" evidence="1">
    <location>
        <begin position="1"/>
        <end position="43"/>
    </location>
</feature>
<evidence type="ECO:0000313" key="3">
    <source>
        <dbReference type="EMBL" id="OJA10367.1"/>
    </source>
</evidence>
<accession>A0A1J8PPD1</accession>
<sequence>MSDYTSPPPYQPHASTPQVFRHDHTHSTPQAHTHPFHGRYHPHGHFDGHVHQPRAHIVVPTSPATRTVIHHVPYGSNEIEPLLPTRRRRDNGPGCCFFTALGAILIFAVFSVVFVSFMPFNEIAWINLESHSCTTYATRDYVAQLNISSWKGRRMEICMATPVVVHGWPHWPSRCEERSGKVIGHFAINHNEPDCVTYWSGYRDMGCTASGSKKRHIEQRLENLPFGSDFKEFCATTPTRFLDRKFSGADSCMTSIWGVYGQWFVDDHTC</sequence>
<dbReference type="Proteomes" id="UP000183567">
    <property type="component" value="Unassembled WGS sequence"/>
</dbReference>
<dbReference type="EMBL" id="LVVM01005519">
    <property type="protein sequence ID" value="OJA10367.1"/>
    <property type="molecule type" value="Genomic_DNA"/>
</dbReference>
<feature type="transmembrane region" description="Helical" evidence="2">
    <location>
        <begin position="95"/>
        <end position="120"/>
    </location>
</feature>
<gene>
    <name evidence="3" type="ORF">AZE42_07658</name>
</gene>
<dbReference type="AlphaFoldDB" id="A0A1J8PPD1"/>
<keyword evidence="2" id="KW-0812">Transmembrane</keyword>
<dbReference type="STRING" id="180088.A0A1J8PPD1"/>
<comment type="caution">
    <text evidence="3">The sequence shown here is derived from an EMBL/GenBank/DDBJ whole genome shotgun (WGS) entry which is preliminary data.</text>
</comment>
<evidence type="ECO:0000313" key="4">
    <source>
        <dbReference type="Proteomes" id="UP000183567"/>
    </source>
</evidence>
<name>A0A1J8PPD1_9AGAM</name>
<evidence type="ECO:0000256" key="1">
    <source>
        <dbReference type="SAM" id="MobiDB-lite"/>
    </source>
</evidence>
<keyword evidence="2" id="KW-1133">Transmembrane helix</keyword>
<organism evidence="3 4">
    <name type="scientific">Rhizopogon vesiculosus</name>
    <dbReference type="NCBI Taxonomy" id="180088"/>
    <lineage>
        <taxon>Eukaryota</taxon>
        <taxon>Fungi</taxon>
        <taxon>Dikarya</taxon>
        <taxon>Basidiomycota</taxon>
        <taxon>Agaricomycotina</taxon>
        <taxon>Agaricomycetes</taxon>
        <taxon>Agaricomycetidae</taxon>
        <taxon>Boletales</taxon>
        <taxon>Suillineae</taxon>
        <taxon>Rhizopogonaceae</taxon>
        <taxon>Rhizopogon</taxon>
    </lineage>
</organism>
<keyword evidence="2" id="KW-0472">Membrane</keyword>
<feature type="compositionally biased region" description="Basic residues" evidence="1">
    <location>
        <begin position="34"/>
        <end position="43"/>
    </location>
</feature>
<protein>
    <submittedName>
        <fullName evidence="3">Uncharacterized protein</fullName>
    </submittedName>
</protein>
<keyword evidence="4" id="KW-1185">Reference proteome</keyword>